<keyword evidence="2 5" id="KW-0732">Signal</keyword>
<feature type="signal peptide" evidence="5">
    <location>
        <begin position="1"/>
        <end position="24"/>
    </location>
</feature>
<name>A0A5Q0H0G0_SACSY</name>
<dbReference type="AlphaFoldDB" id="A0A5Q0H0G0"/>
<dbReference type="PANTHER" id="PTHR34218">
    <property type="entry name" value="PEPTIDASE S45 PENICILLIN AMIDASE"/>
    <property type="match status" value="1"/>
</dbReference>
<dbReference type="InterPro" id="IPR043147">
    <property type="entry name" value="Penicillin_amidase_A-knob"/>
</dbReference>
<dbReference type="PANTHER" id="PTHR34218:SF3">
    <property type="entry name" value="ACYL-HOMOSERINE LACTONE ACYLASE PVDQ"/>
    <property type="match status" value="1"/>
</dbReference>
<dbReference type="GO" id="GO:0016811">
    <property type="term" value="F:hydrolase activity, acting on carbon-nitrogen (but not peptide) bonds, in linear amides"/>
    <property type="evidence" value="ECO:0007669"/>
    <property type="project" value="InterPro"/>
</dbReference>
<dbReference type="InterPro" id="IPR029055">
    <property type="entry name" value="Ntn_hydrolases_N"/>
</dbReference>
<accession>A0A5Q0H0G0</accession>
<keyword evidence="4" id="KW-0865">Zymogen</keyword>
<dbReference type="Gene3D" id="1.10.439.10">
    <property type="entry name" value="Penicillin Amidohydrolase, domain 1"/>
    <property type="match status" value="1"/>
</dbReference>
<gene>
    <name evidence="6" type="ORF">EKG83_22025</name>
</gene>
<dbReference type="RefSeq" id="WP_033429573.1">
    <property type="nucleotide sequence ID" value="NZ_CP034550.1"/>
</dbReference>
<dbReference type="Gene3D" id="2.30.120.10">
    <property type="match status" value="1"/>
</dbReference>
<dbReference type="Gene3D" id="1.10.1400.10">
    <property type="match status" value="1"/>
</dbReference>
<dbReference type="Gene3D" id="3.60.20.10">
    <property type="entry name" value="Glutamine Phosphoribosylpyrophosphate, subunit 1, domain 1"/>
    <property type="match status" value="1"/>
</dbReference>
<proteinExistence type="inferred from homology"/>
<dbReference type="SUPFAM" id="SSF56235">
    <property type="entry name" value="N-terminal nucleophile aminohydrolases (Ntn hydrolases)"/>
    <property type="match status" value="1"/>
</dbReference>
<dbReference type="InterPro" id="IPR002692">
    <property type="entry name" value="S45"/>
</dbReference>
<evidence type="ECO:0000256" key="1">
    <source>
        <dbReference type="ARBA" id="ARBA00006586"/>
    </source>
</evidence>
<dbReference type="Pfam" id="PF01804">
    <property type="entry name" value="Penicil_amidase"/>
    <property type="match status" value="1"/>
</dbReference>
<reference evidence="7" key="1">
    <citation type="journal article" date="2021" name="Curr. Microbiol.">
        <title>Complete genome of nocamycin-producing strain Saccharothrix syringae NRRL B-16468 reveals the biosynthetic potential for secondary metabolites.</title>
        <authorList>
            <person name="Mo X."/>
            <person name="Yang S."/>
        </authorList>
    </citation>
    <scope>NUCLEOTIDE SEQUENCE [LARGE SCALE GENOMIC DNA]</scope>
    <source>
        <strain evidence="7">ATCC 51364 / DSM 43886 / JCM 6844 / KCTC 9398 / NBRC 14523 / NRRL B-16468 / INA 2240</strain>
    </source>
</reference>
<sequence length="768" mass="81312">MRLCTWWALVLVVLAGSTGLAPVAAGGPPPGGGVLVRRTAYGVPHVLAADHRGLGFGAGYAVAEDNLCLLADIAVTLSAERSRWFGAEARTPDGVGNLDSDLHQQRVNQTGVVERLLARPAPLGPSGQARELVRGYVAGYNRYLAETGVANLPDPACRGAAWVRPLTELDLWRRAHQLATSLDDGFQDALVGAQPPGEAAPAAAGASWRRPEDVGSNAYALGRRATVGGTGMVLANPHLPWVGPYRLYQLHLTIPGELNVSGAAFLGVPMVGIGHNDRLAWTHTASTAAPVALARLTLAPGDPRAYVVDGRVRPMERDDVTVAVRRPDGGLDRVTRTLYRTEHGPLFEDDGELAWTDTTAYAVRDPNATNLRVVDQWLAMAKARDVHGLHATQERLLGVPVYNTLAADADGTAYFGALQVVPHITDELAARCATGPRVGLTILDGSRSDCAWGRDPDAVEPGLLGPARLPVLFRHDHVSNMNNSPWLANPAAPLTGYPAVVGDVGTQRSPRTRLGLDMIADRLTGEDGLGPAGFTLPTLQATTFGNRNLTAEQGRAAVVAMCAADPAPVGSDGTPVDVRAACAALAGWDGRGDLDARGAVLWREFVDRLGRSGVDPWRVPFDPADPTGTPRGFDTARPGVSTAFADTVRAFQTAGVPVDLRLGDFQRHEGVPVHGCASFEGCFNAVSAGTASRPTGVTRGSTFVMAVELTPSGPRARTILIYGQSGDPTSPHHLDQTRLHSAKQWVVGRFTEAEIARDPELVVRRLTP</sequence>
<protein>
    <submittedName>
        <fullName evidence="6">Peptidase S45</fullName>
    </submittedName>
</protein>
<evidence type="ECO:0000313" key="7">
    <source>
        <dbReference type="Proteomes" id="UP000325787"/>
    </source>
</evidence>
<evidence type="ECO:0000256" key="2">
    <source>
        <dbReference type="ARBA" id="ARBA00022729"/>
    </source>
</evidence>
<dbReference type="Proteomes" id="UP000325787">
    <property type="component" value="Chromosome"/>
</dbReference>
<dbReference type="EMBL" id="CP034550">
    <property type="protein sequence ID" value="QFZ19751.1"/>
    <property type="molecule type" value="Genomic_DNA"/>
</dbReference>
<evidence type="ECO:0000313" key="6">
    <source>
        <dbReference type="EMBL" id="QFZ19751.1"/>
    </source>
</evidence>
<evidence type="ECO:0000256" key="4">
    <source>
        <dbReference type="ARBA" id="ARBA00023145"/>
    </source>
</evidence>
<keyword evidence="7" id="KW-1185">Reference proteome</keyword>
<dbReference type="KEGG" id="ssyi:EKG83_22025"/>
<dbReference type="GO" id="GO:0017000">
    <property type="term" value="P:antibiotic biosynthetic process"/>
    <property type="evidence" value="ECO:0007669"/>
    <property type="project" value="InterPro"/>
</dbReference>
<dbReference type="InterPro" id="IPR043146">
    <property type="entry name" value="Penicillin_amidase_N_B-knob"/>
</dbReference>
<feature type="chain" id="PRO_5039325345" evidence="5">
    <location>
        <begin position="25"/>
        <end position="768"/>
    </location>
</feature>
<dbReference type="InterPro" id="IPR023343">
    <property type="entry name" value="Penicillin_amidase_dom1"/>
</dbReference>
<comment type="similarity">
    <text evidence="1">Belongs to the peptidase S45 family.</text>
</comment>
<keyword evidence="3" id="KW-0378">Hydrolase</keyword>
<evidence type="ECO:0000256" key="3">
    <source>
        <dbReference type="ARBA" id="ARBA00022801"/>
    </source>
</evidence>
<evidence type="ECO:0000256" key="5">
    <source>
        <dbReference type="SAM" id="SignalP"/>
    </source>
</evidence>
<organism evidence="6 7">
    <name type="scientific">Saccharothrix syringae</name>
    <name type="common">Nocardiopsis syringae</name>
    <dbReference type="NCBI Taxonomy" id="103733"/>
    <lineage>
        <taxon>Bacteria</taxon>
        <taxon>Bacillati</taxon>
        <taxon>Actinomycetota</taxon>
        <taxon>Actinomycetes</taxon>
        <taxon>Pseudonocardiales</taxon>
        <taxon>Pseudonocardiaceae</taxon>
        <taxon>Saccharothrix</taxon>
    </lineage>
</organism>
<dbReference type="OrthoDB" id="4759017at2"/>